<dbReference type="PROSITE" id="PS50980">
    <property type="entry name" value="COA_CT_NTER"/>
    <property type="match status" value="1"/>
</dbReference>
<evidence type="ECO:0000259" key="8">
    <source>
        <dbReference type="PROSITE" id="PS50989"/>
    </source>
</evidence>
<dbReference type="GO" id="GO:0006552">
    <property type="term" value="P:L-leucine catabolic process"/>
    <property type="evidence" value="ECO:0007669"/>
    <property type="project" value="TreeGrafter"/>
</dbReference>
<comment type="pathway">
    <text evidence="1">Amino-acid degradation; L-leucine degradation; (S)-3-hydroxy-3-methylglutaryl-CoA from 3-isovaleryl-CoA: step 2/3.</text>
</comment>
<evidence type="ECO:0000256" key="1">
    <source>
        <dbReference type="ARBA" id="ARBA00025711"/>
    </source>
</evidence>
<accession>A0AA35WHU2</accession>
<keyword evidence="10" id="KW-1185">Reference proteome</keyword>
<dbReference type="InterPro" id="IPR029045">
    <property type="entry name" value="ClpP/crotonase-like_dom_sf"/>
</dbReference>
<protein>
    <recommendedName>
        <fullName evidence="2">methylcrotonoyl-CoA carboxylase</fullName>
        <ecNumber evidence="2">6.4.1.4</ecNumber>
    </recommendedName>
    <alternativeName>
        <fullName evidence="5">3-methylcrotonyl-CoA carboxylase 2</fullName>
    </alternativeName>
    <alternativeName>
        <fullName evidence="3">3-methylcrotonyl-CoA carboxylase non-biotin-containing subunit</fullName>
    </alternativeName>
    <alternativeName>
        <fullName evidence="4">3-methylcrotonyl-CoA:carbon dioxide ligase subunit beta</fullName>
    </alternativeName>
</protein>
<dbReference type="EC" id="6.4.1.4" evidence="2"/>
<dbReference type="EMBL" id="CASHTH010001924">
    <property type="protein sequence ID" value="CAI8021953.1"/>
    <property type="molecule type" value="Genomic_DNA"/>
</dbReference>
<dbReference type="PROSITE" id="PS50989">
    <property type="entry name" value="COA_CT_CTER"/>
    <property type="match status" value="1"/>
</dbReference>
<dbReference type="GO" id="GO:0005739">
    <property type="term" value="C:mitochondrion"/>
    <property type="evidence" value="ECO:0007669"/>
    <property type="project" value="TreeGrafter"/>
</dbReference>
<evidence type="ECO:0000313" key="9">
    <source>
        <dbReference type="EMBL" id="CAI8021953.1"/>
    </source>
</evidence>
<dbReference type="PANTHER" id="PTHR22855:SF47">
    <property type="entry name" value="METHYLCROTONOYL-COA CARBOXYLASE"/>
    <property type="match status" value="1"/>
</dbReference>
<feature type="domain" description="CoA carboxyltransferase N-terminal" evidence="7">
    <location>
        <begin position="67"/>
        <end position="322"/>
    </location>
</feature>
<organism evidence="9 10">
    <name type="scientific">Geodia barretti</name>
    <name type="common">Barrett's horny sponge</name>
    <dbReference type="NCBI Taxonomy" id="519541"/>
    <lineage>
        <taxon>Eukaryota</taxon>
        <taxon>Metazoa</taxon>
        <taxon>Porifera</taxon>
        <taxon>Demospongiae</taxon>
        <taxon>Heteroscleromorpha</taxon>
        <taxon>Tetractinellida</taxon>
        <taxon>Astrophorina</taxon>
        <taxon>Geodiidae</taxon>
        <taxon>Geodia</taxon>
    </lineage>
</organism>
<sequence length="575" mass="62791">MAKVHGFCRALFQRSSTSSRPPVLQRSPSFRLGVRRSTLSSSEAPFPVLQEPTLACDEAARRNRDVNLSLFAEIRSIRAAIEGSDDEVRRKDRSSRKLTVRERIDLLRDDGGEVLDVGLFAGWSMPYGRVPNASNAVVVTKIAGETCVVSANIWTFKGGTLYPISVKKQLRAQEISMENRLPCIYLVDSGGAFLPLQAEVFPDRYHGGRVFRNQANLSSMGIPQISVVCGSCTAGGAYIPTMSDEAVIVKGNGSLFLAGPPLVKAATGETITTEELGGADIHCGVSGCTDHYVESEEEGFQVTRRIVSSLNLSRRRRREREEAVEPPLYSTSEESFASLLPPSLSHGQWPALEIIARVVDGSRFHPFKEKYGPTLHAGFARINGRLVGILASDGELTANAATKGTHFVRLCTFRDIPIVFFQNTPSDLEYLAPGGNEGLTVKSRAQMMSAVACATVPKITVVVGGGFGPSSFAMGGRALQPNFLFSWPHARQAIASPDHQLQTMRQQQGLAERDIDPALLDRLEEECANHPPSNLVTDAVILPHETRQVLSQALDICTVYRQPPLSEHRLNVLRM</sequence>
<dbReference type="FunFam" id="3.90.226.10:FF:000046">
    <property type="entry name" value="Geranyl-CoA carboxylase beta subunit"/>
    <property type="match status" value="1"/>
</dbReference>
<dbReference type="InterPro" id="IPR045190">
    <property type="entry name" value="MCCB/AccD1-like"/>
</dbReference>
<reference evidence="9" key="1">
    <citation type="submission" date="2023-03" db="EMBL/GenBank/DDBJ databases">
        <authorList>
            <person name="Steffen K."/>
            <person name="Cardenas P."/>
        </authorList>
    </citation>
    <scope>NUCLEOTIDE SEQUENCE</scope>
</reference>
<evidence type="ECO:0000256" key="4">
    <source>
        <dbReference type="ARBA" id="ARBA00031237"/>
    </source>
</evidence>
<evidence type="ECO:0000256" key="2">
    <source>
        <dbReference type="ARBA" id="ARBA00026116"/>
    </source>
</evidence>
<proteinExistence type="predicted"/>
<evidence type="ECO:0000256" key="3">
    <source>
        <dbReference type="ARBA" id="ARBA00031109"/>
    </source>
</evidence>
<evidence type="ECO:0000259" key="7">
    <source>
        <dbReference type="PROSITE" id="PS50980"/>
    </source>
</evidence>
<comment type="caution">
    <text evidence="9">The sequence shown here is derived from an EMBL/GenBank/DDBJ whole genome shotgun (WGS) entry which is preliminary data.</text>
</comment>
<gene>
    <name evidence="9" type="ORF">GBAR_LOCUS12935</name>
</gene>
<dbReference type="Gene3D" id="3.90.226.10">
    <property type="entry name" value="2-enoyl-CoA Hydratase, Chain A, domain 1"/>
    <property type="match status" value="2"/>
</dbReference>
<name>A0AA35WHU2_GEOBA</name>
<evidence type="ECO:0000313" key="10">
    <source>
        <dbReference type="Proteomes" id="UP001174909"/>
    </source>
</evidence>
<comment type="catalytic activity">
    <reaction evidence="6">
        <text>3-methylbut-2-enoyl-CoA + hydrogencarbonate + ATP = 3-methyl-(2E)-glutaconyl-CoA + ADP + phosphate + H(+)</text>
        <dbReference type="Rhea" id="RHEA:13589"/>
        <dbReference type="ChEBI" id="CHEBI:15378"/>
        <dbReference type="ChEBI" id="CHEBI:17544"/>
        <dbReference type="ChEBI" id="CHEBI:30616"/>
        <dbReference type="ChEBI" id="CHEBI:43474"/>
        <dbReference type="ChEBI" id="CHEBI:57344"/>
        <dbReference type="ChEBI" id="CHEBI:57346"/>
        <dbReference type="ChEBI" id="CHEBI:456216"/>
        <dbReference type="EC" id="6.4.1.4"/>
    </reaction>
</comment>
<evidence type="ECO:0000256" key="5">
    <source>
        <dbReference type="ARBA" id="ARBA00031404"/>
    </source>
</evidence>
<dbReference type="GO" id="GO:1905202">
    <property type="term" value="C:methylcrotonoyl-CoA carboxylase complex"/>
    <property type="evidence" value="ECO:0007669"/>
    <property type="project" value="TreeGrafter"/>
</dbReference>
<dbReference type="SUPFAM" id="SSF52096">
    <property type="entry name" value="ClpP/crotonase"/>
    <property type="match status" value="2"/>
</dbReference>
<dbReference type="Pfam" id="PF01039">
    <property type="entry name" value="Carboxyl_trans"/>
    <property type="match status" value="1"/>
</dbReference>
<dbReference type="InterPro" id="IPR011762">
    <property type="entry name" value="COA_CT_N"/>
</dbReference>
<dbReference type="GO" id="GO:0004485">
    <property type="term" value="F:methylcrotonoyl-CoA carboxylase activity"/>
    <property type="evidence" value="ECO:0007669"/>
    <property type="project" value="UniProtKB-EC"/>
</dbReference>
<dbReference type="InterPro" id="IPR011763">
    <property type="entry name" value="COA_CT_C"/>
</dbReference>
<dbReference type="Proteomes" id="UP001174909">
    <property type="component" value="Unassembled WGS sequence"/>
</dbReference>
<dbReference type="InterPro" id="IPR034733">
    <property type="entry name" value="AcCoA_carboxyl_beta"/>
</dbReference>
<feature type="domain" description="CoA carboxyltransferase C-terminal" evidence="8">
    <location>
        <begin position="331"/>
        <end position="556"/>
    </location>
</feature>
<dbReference type="AlphaFoldDB" id="A0AA35WHU2"/>
<dbReference type="PANTHER" id="PTHR22855">
    <property type="entry name" value="ACETYL, PROPIONYL, PYRUVATE, AND GLUTACONYL CARBOXYLASE-RELATED"/>
    <property type="match status" value="1"/>
</dbReference>
<evidence type="ECO:0000256" key="6">
    <source>
        <dbReference type="ARBA" id="ARBA00052347"/>
    </source>
</evidence>